<dbReference type="GO" id="GO:0004316">
    <property type="term" value="F:3-oxoacyl-[acyl-carrier-protein] reductase (NADPH) activity"/>
    <property type="evidence" value="ECO:0007669"/>
    <property type="project" value="UniProtKB-EC"/>
</dbReference>
<dbReference type="SUPFAM" id="SSF51735">
    <property type="entry name" value="NAD(P)-binding Rossmann-fold domains"/>
    <property type="match status" value="2"/>
</dbReference>
<dbReference type="PRINTS" id="PR00080">
    <property type="entry name" value="SDRFAMILY"/>
</dbReference>
<dbReference type="PROSITE" id="PS00061">
    <property type="entry name" value="ADH_SHORT"/>
    <property type="match status" value="1"/>
</dbReference>
<dbReference type="InterPro" id="IPR057326">
    <property type="entry name" value="KR_dom"/>
</dbReference>
<feature type="domain" description="Ketoreductase" evidence="2">
    <location>
        <begin position="227"/>
        <end position="408"/>
    </location>
</feature>
<accession>A0ABU4VQ75</accession>
<dbReference type="InterPro" id="IPR050259">
    <property type="entry name" value="SDR"/>
</dbReference>
<dbReference type="Gene3D" id="3.40.50.720">
    <property type="entry name" value="NAD(P)-binding Rossmann-like Domain"/>
    <property type="match status" value="2"/>
</dbReference>
<evidence type="ECO:0000313" key="4">
    <source>
        <dbReference type="Proteomes" id="UP001277761"/>
    </source>
</evidence>
<dbReference type="Pfam" id="PF13561">
    <property type="entry name" value="adh_short_C2"/>
    <property type="match status" value="1"/>
</dbReference>
<dbReference type="Proteomes" id="UP001277761">
    <property type="component" value="Unassembled WGS sequence"/>
</dbReference>
<protein>
    <submittedName>
        <fullName evidence="3">3-oxoacyl-ACP reductase</fullName>
        <ecNumber evidence="3">1.1.1.100</ecNumber>
    </submittedName>
</protein>
<dbReference type="InterPro" id="IPR036291">
    <property type="entry name" value="NAD(P)-bd_dom_sf"/>
</dbReference>
<keyword evidence="3" id="KW-0560">Oxidoreductase</keyword>
<name>A0ABU4VQ75_9ACTN</name>
<dbReference type="NCBIfam" id="NF006110">
    <property type="entry name" value="PRK08261.1"/>
    <property type="match status" value="1"/>
</dbReference>
<dbReference type="EMBL" id="JAXAVX010000017">
    <property type="protein sequence ID" value="MDX8153615.1"/>
    <property type="molecule type" value="Genomic_DNA"/>
</dbReference>
<organism evidence="3 4">
    <name type="scientific">Patulibacter brassicae</name>
    <dbReference type="NCBI Taxonomy" id="1705717"/>
    <lineage>
        <taxon>Bacteria</taxon>
        <taxon>Bacillati</taxon>
        <taxon>Actinomycetota</taxon>
        <taxon>Thermoleophilia</taxon>
        <taxon>Solirubrobacterales</taxon>
        <taxon>Patulibacteraceae</taxon>
        <taxon>Patulibacter</taxon>
    </lineage>
</organism>
<dbReference type="PANTHER" id="PTHR42879">
    <property type="entry name" value="3-OXOACYL-(ACYL-CARRIER-PROTEIN) REDUCTASE"/>
    <property type="match status" value="1"/>
</dbReference>
<sequence length="466" mass="48185">MADRYQQFVNSFVGKQIAPKVGLPQPPFLKRHRPGAPVVAGPVVFGQAPGGLLAGDVGRVLALIGAETWTTEEGDLRAAVTDAGLAPKIWAPGAGGDQRFHGLVFDATGISSPAELAALHAFFQPLARRITGSGRVIVLGTTPELLEGSSRIAQRALEGFTRSFAKEIGAKGATAQLVYVAPGAGDRIESTLRFLLSAKSAFVDGQAIRISAGEKAELNWTEPLKGKVALVTGASRGIGEAIAETLARDGAHVVGLDIEPLAEDLQKVTERIGGSAITFDVTAEDAPKQLAAYLKKEHGGVDIVVHNAGITRDKLLANMKPEVWAQVISVNLEAPERITRELLDAKAINQGGRVIGVASIAGIAGNRGQTNYGASKAGVIGFVDALADEVAAQGITINAVAPGFIETKMTAAIPLGIREAGRRMSSLGQGGLPVDVAETIAWYASPGSGGVNGNTVRVCGQSLIGA</sequence>
<evidence type="ECO:0000259" key="2">
    <source>
        <dbReference type="SMART" id="SM00822"/>
    </source>
</evidence>
<dbReference type="InterPro" id="IPR020904">
    <property type="entry name" value="Sc_DH/Rdtase_CS"/>
</dbReference>
<dbReference type="EC" id="1.1.1.100" evidence="3"/>
<keyword evidence="4" id="KW-1185">Reference proteome</keyword>
<evidence type="ECO:0000313" key="3">
    <source>
        <dbReference type="EMBL" id="MDX8153615.1"/>
    </source>
</evidence>
<dbReference type="PANTHER" id="PTHR42879:SF2">
    <property type="entry name" value="3-OXOACYL-[ACYL-CARRIER-PROTEIN] REDUCTASE FABG"/>
    <property type="match status" value="1"/>
</dbReference>
<comment type="similarity">
    <text evidence="1">Belongs to the short-chain dehydrogenases/reductases (SDR) family.</text>
</comment>
<reference evidence="3 4" key="1">
    <citation type="submission" date="2023-11" db="EMBL/GenBank/DDBJ databases">
        <authorList>
            <person name="Xu M."/>
            <person name="Jiang T."/>
        </authorList>
    </citation>
    <scope>NUCLEOTIDE SEQUENCE [LARGE SCALE GENOMIC DNA]</scope>
    <source>
        <strain evidence="3 4">SD</strain>
    </source>
</reference>
<evidence type="ECO:0000256" key="1">
    <source>
        <dbReference type="ARBA" id="ARBA00006484"/>
    </source>
</evidence>
<proteinExistence type="inferred from homology"/>
<comment type="caution">
    <text evidence="3">The sequence shown here is derived from an EMBL/GenBank/DDBJ whole genome shotgun (WGS) entry which is preliminary data.</text>
</comment>
<dbReference type="PRINTS" id="PR00081">
    <property type="entry name" value="GDHRDH"/>
</dbReference>
<dbReference type="InterPro" id="IPR002347">
    <property type="entry name" value="SDR_fam"/>
</dbReference>
<dbReference type="RefSeq" id="WP_319955765.1">
    <property type="nucleotide sequence ID" value="NZ_JAXAVX010000017.1"/>
</dbReference>
<gene>
    <name evidence="3" type="ORF">SK069_18605</name>
</gene>
<dbReference type="SMART" id="SM00822">
    <property type="entry name" value="PKS_KR"/>
    <property type="match status" value="1"/>
</dbReference>